<name>A0A9Q0R3D5_9MAGN</name>
<comment type="caution">
    <text evidence="3">The sequence shown here is derived from an EMBL/GenBank/DDBJ whole genome shotgun (WGS) entry which is preliminary data.</text>
</comment>
<dbReference type="EMBL" id="JAMYWD010000001">
    <property type="protein sequence ID" value="KAJ4981507.1"/>
    <property type="molecule type" value="Genomic_DNA"/>
</dbReference>
<keyword evidence="4" id="KW-1185">Reference proteome</keyword>
<feature type="coiled-coil region" evidence="1">
    <location>
        <begin position="156"/>
        <end position="193"/>
    </location>
</feature>
<accession>A0A9Q0R3D5</accession>
<feature type="coiled-coil region" evidence="1">
    <location>
        <begin position="218"/>
        <end position="252"/>
    </location>
</feature>
<evidence type="ECO:0000256" key="1">
    <source>
        <dbReference type="SAM" id="Coils"/>
    </source>
</evidence>
<organism evidence="3 4">
    <name type="scientific">Protea cynaroides</name>
    <dbReference type="NCBI Taxonomy" id="273540"/>
    <lineage>
        <taxon>Eukaryota</taxon>
        <taxon>Viridiplantae</taxon>
        <taxon>Streptophyta</taxon>
        <taxon>Embryophyta</taxon>
        <taxon>Tracheophyta</taxon>
        <taxon>Spermatophyta</taxon>
        <taxon>Magnoliopsida</taxon>
        <taxon>Proteales</taxon>
        <taxon>Proteaceae</taxon>
        <taxon>Protea</taxon>
    </lineage>
</organism>
<proteinExistence type="predicted"/>
<dbReference type="AlphaFoldDB" id="A0A9Q0R3D5"/>
<keyword evidence="1" id="KW-0175">Coiled coil</keyword>
<sequence>MSKIRAHSSPDLLPASASSVSPEEHTLEGVATIIKVLLKLVQDHNEVGNREDGRRMQRVAGMMTILDDVKHRIQKSQSFGKRREAELRRCHTEIRRTTNTTEFKSSYIPKDKRPPPPEPITNEEQRLRKELNASSAARKSLEMMFSSLGKEKEIMVSELARKVQELKDTEEHLNDLRAQNEKLLAKVKLCTSEHKDQRCDGGEVHHQDNIGTDLQDRNKELSEQLLRTLDRYKSLKRKLKDTQEENATLHAKMAEMAVDVEAGIDKIHEFQQRITDRKERPVEIEAALSALEHMFRCFEMKVSKVCKKRGECVKPKAEINAGNPSVLA</sequence>
<evidence type="ECO:0000256" key="2">
    <source>
        <dbReference type="SAM" id="MobiDB-lite"/>
    </source>
</evidence>
<evidence type="ECO:0000313" key="4">
    <source>
        <dbReference type="Proteomes" id="UP001141806"/>
    </source>
</evidence>
<protein>
    <submittedName>
        <fullName evidence="3">Uncharacterized protein</fullName>
    </submittedName>
</protein>
<dbReference type="PANTHER" id="PTHR38378:SF3">
    <property type="entry name" value="MYOSIN HEAVY CHAIN-LIKE PROTEIN"/>
    <property type="match status" value="1"/>
</dbReference>
<dbReference type="Proteomes" id="UP001141806">
    <property type="component" value="Unassembled WGS sequence"/>
</dbReference>
<gene>
    <name evidence="3" type="ORF">NE237_032344</name>
</gene>
<evidence type="ECO:0000313" key="3">
    <source>
        <dbReference type="EMBL" id="KAJ4981507.1"/>
    </source>
</evidence>
<dbReference type="PANTHER" id="PTHR38378">
    <property type="entry name" value="MYOSIN HEAVY CHAIN-LIKE PROTEIN"/>
    <property type="match status" value="1"/>
</dbReference>
<dbReference type="OrthoDB" id="1897593at2759"/>
<feature type="region of interest" description="Disordered" evidence="2">
    <location>
        <begin position="1"/>
        <end position="24"/>
    </location>
</feature>
<feature type="region of interest" description="Disordered" evidence="2">
    <location>
        <begin position="101"/>
        <end position="123"/>
    </location>
</feature>
<feature type="compositionally biased region" description="Low complexity" evidence="2">
    <location>
        <begin position="9"/>
        <end position="21"/>
    </location>
</feature>
<reference evidence="3" key="1">
    <citation type="journal article" date="2023" name="Plant J.">
        <title>The genome of the king protea, Protea cynaroides.</title>
        <authorList>
            <person name="Chang J."/>
            <person name="Duong T.A."/>
            <person name="Schoeman C."/>
            <person name="Ma X."/>
            <person name="Roodt D."/>
            <person name="Barker N."/>
            <person name="Li Z."/>
            <person name="Van de Peer Y."/>
            <person name="Mizrachi E."/>
        </authorList>
    </citation>
    <scope>NUCLEOTIDE SEQUENCE</scope>
    <source>
        <tissue evidence="3">Young leaves</tissue>
    </source>
</reference>